<keyword evidence="2" id="KW-0813">Transport</keyword>
<dbReference type="PANTHER" id="PTHR10283">
    <property type="entry name" value="SOLUTE CARRIER FAMILY 13 MEMBER"/>
    <property type="match status" value="1"/>
</dbReference>
<dbReference type="GO" id="GO:0005886">
    <property type="term" value="C:plasma membrane"/>
    <property type="evidence" value="ECO:0007669"/>
    <property type="project" value="TreeGrafter"/>
</dbReference>
<dbReference type="Pfam" id="PF24845">
    <property type="entry name" value="DUF7721"/>
    <property type="match status" value="1"/>
</dbReference>
<proteinExistence type="predicted"/>
<dbReference type="GO" id="GO:0005315">
    <property type="term" value="F:phosphate transmembrane transporter activity"/>
    <property type="evidence" value="ECO:0007669"/>
    <property type="project" value="TreeGrafter"/>
</dbReference>
<comment type="subcellular location">
    <subcellularLocation>
        <location evidence="1">Membrane</location>
        <topology evidence="1">Multi-pass membrane protein</topology>
    </subcellularLocation>
</comment>
<feature type="transmembrane region" description="Helical" evidence="8">
    <location>
        <begin position="1098"/>
        <end position="1131"/>
    </location>
</feature>
<name>A0A0F7SPD6_PHARH</name>
<dbReference type="InterPro" id="IPR004680">
    <property type="entry name" value="Cit_transptr-like_dom"/>
</dbReference>
<feature type="region of interest" description="Disordered" evidence="7">
    <location>
        <begin position="112"/>
        <end position="140"/>
    </location>
</feature>
<feature type="transmembrane region" description="Helical" evidence="8">
    <location>
        <begin position="1029"/>
        <end position="1048"/>
    </location>
</feature>
<dbReference type="CDD" id="cd01115">
    <property type="entry name" value="SLC13_permease"/>
    <property type="match status" value="1"/>
</dbReference>
<dbReference type="Pfam" id="PF03105">
    <property type="entry name" value="SPX"/>
    <property type="match status" value="1"/>
</dbReference>
<feature type="transmembrane region" description="Helical" evidence="8">
    <location>
        <begin position="901"/>
        <end position="931"/>
    </location>
</feature>
<evidence type="ECO:0000256" key="6">
    <source>
        <dbReference type="SAM" id="Coils"/>
    </source>
</evidence>
<keyword evidence="5 8" id="KW-0472">Membrane</keyword>
<keyword evidence="3 8" id="KW-0812">Transmembrane</keyword>
<protein>
    <submittedName>
        <fullName evidence="10">Na /dicarboxylate, Na /tricarboxylate and phosphate transporters</fullName>
    </submittedName>
</protein>
<feature type="coiled-coil region" evidence="6">
    <location>
        <begin position="368"/>
        <end position="402"/>
    </location>
</feature>
<feature type="compositionally biased region" description="Acidic residues" evidence="7">
    <location>
        <begin position="419"/>
        <end position="430"/>
    </location>
</feature>
<feature type="transmembrane region" description="Helical" evidence="8">
    <location>
        <begin position="1143"/>
        <end position="1170"/>
    </location>
</feature>
<feature type="compositionally biased region" description="Basic and acidic residues" evidence="7">
    <location>
        <begin position="114"/>
        <end position="126"/>
    </location>
</feature>
<feature type="region of interest" description="Disordered" evidence="7">
    <location>
        <begin position="411"/>
        <end position="472"/>
    </location>
</feature>
<evidence type="ECO:0000256" key="2">
    <source>
        <dbReference type="ARBA" id="ARBA00022448"/>
    </source>
</evidence>
<organism evidence="10">
    <name type="scientific">Phaffia rhodozyma</name>
    <name type="common">Yeast</name>
    <name type="synonym">Xanthophyllomyces dendrorhous</name>
    <dbReference type="NCBI Taxonomy" id="264483"/>
    <lineage>
        <taxon>Eukaryota</taxon>
        <taxon>Fungi</taxon>
        <taxon>Dikarya</taxon>
        <taxon>Basidiomycota</taxon>
        <taxon>Agaricomycotina</taxon>
        <taxon>Tremellomycetes</taxon>
        <taxon>Cystofilobasidiales</taxon>
        <taxon>Mrakiaceae</taxon>
        <taxon>Phaffia</taxon>
    </lineage>
</organism>
<dbReference type="InterPro" id="IPR056138">
    <property type="entry name" value="DUF7721"/>
</dbReference>
<evidence type="ECO:0000259" key="9">
    <source>
        <dbReference type="PROSITE" id="PS51382"/>
    </source>
</evidence>
<dbReference type="GO" id="GO:0006817">
    <property type="term" value="P:phosphate ion transport"/>
    <property type="evidence" value="ECO:0007669"/>
    <property type="project" value="TreeGrafter"/>
</dbReference>
<feature type="compositionally biased region" description="Basic and acidic residues" evidence="7">
    <location>
        <begin position="257"/>
        <end position="272"/>
    </location>
</feature>
<dbReference type="EMBL" id="LN483124">
    <property type="protein sequence ID" value="CED82330.1"/>
    <property type="molecule type" value="Genomic_DNA"/>
</dbReference>
<feature type="transmembrane region" description="Helical" evidence="8">
    <location>
        <begin position="1060"/>
        <end position="1078"/>
    </location>
</feature>
<reference evidence="10" key="1">
    <citation type="submission" date="2014-08" db="EMBL/GenBank/DDBJ databases">
        <authorList>
            <person name="Sharma Rahul"/>
            <person name="Thines Marco"/>
        </authorList>
    </citation>
    <scope>NUCLEOTIDE SEQUENCE</scope>
</reference>
<evidence type="ECO:0000313" key="10">
    <source>
        <dbReference type="EMBL" id="CED82330.1"/>
    </source>
</evidence>
<feature type="transmembrane region" description="Helical" evidence="8">
    <location>
        <begin position="804"/>
        <end position="837"/>
    </location>
</feature>
<keyword evidence="4 8" id="KW-1133">Transmembrane helix</keyword>
<dbReference type="InterPro" id="IPR004331">
    <property type="entry name" value="SPX_dom"/>
</dbReference>
<feature type="region of interest" description="Disordered" evidence="7">
    <location>
        <begin position="15"/>
        <end position="97"/>
    </location>
</feature>
<dbReference type="PANTHER" id="PTHR10283:SF92">
    <property type="entry name" value="LOW-AFFINITY PHOSPHATE TRANSPORTER PHO91"/>
    <property type="match status" value="1"/>
</dbReference>
<feature type="transmembrane region" description="Helical" evidence="8">
    <location>
        <begin position="1190"/>
        <end position="1209"/>
    </location>
</feature>
<feature type="transmembrane region" description="Helical" evidence="8">
    <location>
        <begin position="983"/>
        <end position="1009"/>
    </location>
</feature>
<feature type="compositionally biased region" description="Polar residues" evidence="7">
    <location>
        <begin position="40"/>
        <end position="63"/>
    </location>
</feature>
<evidence type="ECO:0000256" key="8">
    <source>
        <dbReference type="SAM" id="Phobius"/>
    </source>
</evidence>
<sequence length="1214" mass="131706">MDNFINLAKKGYQAYEDANNNNNSGSNQYQNSASQERSHAQSQQDDYRQTSSNQSYGSENYGSSHGGVEADVDEDQVIKSARKQSDRDDDDDGEDSMFGNALAFAKSRFGTAEKASEPIDETRAQEAHAQAYRQGQGANMDTNSLGMAAAMQAMKAFTGGSQSGSSSQNAQGSSQMIGMAISEASKLFSKTGGAADGGSKQDVMNVAAGMVMKLVLQSKMSGLMGSSATAASGGGSSASSLFSLASQFLKVPQEMSGKTRREKSKESNSYLHEEKEVINTKGARTEYQWAMKFGTALLFNSRSDWLPNYIDYEALKKAIPEPPIVTQPAPFTNNDDLESAPLLDSETIVSSRDDQIEPLHKPFFKLLNKELTKVAKFYQETEKRLAEEVEELKESILDEEKRDLDGRDDWERRDHLSEEEGNDGYDDEAGETVGSLNKFLHGGVHTGKPARSRSRSRGASELSRSPSHDTSDLFEAQHSSFANRLRYNAHGHTSTDQEDDSSPENSPVIPASSLPNATLAKHPSNNLSPTANIKRRGRKNSTVSSSGGAVSHTRPGQLGLVPVDANTFASGSSSNHGLMLNSVTSEAFVPNLDSRASAGAHMEGTVNVWTSNSQQASMLKILFKRKITTLWLDWVALRNFRELNQEGAKKALKKFDKITSSSTKDFYLTSILQTHYPWHGDVQAKLEYFDHLLISTYARVVVGGDKALAGRQLGSQLREKVIIERDTVWRQMVSSQRSGDLAGGYIRAVPDPRAASGHLAEKGLGGVTWLSQGGVIFAGAFLILILLATGTISTFERVEEQNCLAILVFCTILWASEAIPLFVTSISVPFFVVVLRVLRSTDGQDTRMSAPDATKYIFSQMFSPTIMLLIGGFTIAAALSKTHMDVIMAKKVMTLAGQKPSMVLLSQMFLATFASMWISNVAAPTLCFALIKPITEKLPPNSPFTRCLILAIALASNIGGQASPISSPQNLIALQAMEPALDWLQWFAISLPVASVSLIIIWAFLHLGYRWESDLLIQPVRPHGDTFNRTHYFVLFVTLITIGLWYLVKGGFPSDVNSKSFLVVFLAMGGIALGKAVLSSGLLDVLDSVLERLVEGMGLWQILCVFATVAMVVSTFISHTIASILLVPIASRVGESLETPHPRLLIMATALICSAGMGLPVSGFPNLSAISQEDSLGRRYLNAGDFLKNGIPATVLATGVVVTVGYVIMKVIGL</sequence>
<feature type="transmembrane region" description="Helical" evidence="8">
    <location>
        <begin position="857"/>
        <end position="880"/>
    </location>
</feature>
<evidence type="ECO:0000256" key="5">
    <source>
        <dbReference type="ARBA" id="ARBA00023136"/>
    </source>
</evidence>
<feature type="transmembrane region" description="Helical" evidence="8">
    <location>
        <begin position="769"/>
        <end position="792"/>
    </location>
</feature>
<evidence type="ECO:0000256" key="1">
    <source>
        <dbReference type="ARBA" id="ARBA00004141"/>
    </source>
</evidence>
<accession>A0A0F7SPD6</accession>
<evidence type="ECO:0000256" key="4">
    <source>
        <dbReference type="ARBA" id="ARBA00022989"/>
    </source>
</evidence>
<keyword evidence="6" id="KW-0175">Coiled coil</keyword>
<evidence type="ECO:0000256" key="3">
    <source>
        <dbReference type="ARBA" id="ARBA00022692"/>
    </source>
</evidence>
<evidence type="ECO:0000256" key="7">
    <source>
        <dbReference type="SAM" id="MobiDB-lite"/>
    </source>
</evidence>
<feature type="compositionally biased region" description="Low complexity" evidence="7">
    <location>
        <begin position="15"/>
        <end position="35"/>
    </location>
</feature>
<feature type="region of interest" description="Disordered" evidence="7">
    <location>
        <begin position="491"/>
        <end position="560"/>
    </location>
</feature>
<dbReference type="AlphaFoldDB" id="A0A0F7SPD6"/>
<dbReference type="PROSITE" id="PS51382">
    <property type="entry name" value="SPX"/>
    <property type="match status" value="1"/>
</dbReference>
<feature type="region of interest" description="Disordered" evidence="7">
    <location>
        <begin position="253"/>
        <end position="272"/>
    </location>
</feature>
<dbReference type="GO" id="GO:0006797">
    <property type="term" value="P:polyphosphate metabolic process"/>
    <property type="evidence" value="ECO:0007669"/>
    <property type="project" value="TreeGrafter"/>
</dbReference>
<dbReference type="Pfam" id="PF03600">
    <property type="entry name" value="CitMHS"/>
    <property type="match status" value="1"/>
</dbReference>
<feature type="domain" description="SPX" evidence="9">
    <location>
        <begin position="291"/>
        <end position="669"/>
    </location>
</feature>